<keyword evidence="4" id="KW-1185">Reference proteome</keyword>
<dbReference type="RefSeq" id="WP_034226810.1">
    <property type="nucleotide sequence ID" value="NZ_AXCW01000142.1"/>
</dbReference>
<comment type="caution">
    <text evidence="3">The sequence shown here is derived from an EMBL/GenBank/DDBJ whole genome shotgun (WGS) entry which is preliminary data.</text>
</comment>
<dbReference type="AlphaFoldDB" id="A0A021VP60"/>
<dbReference type="Proteomes" id="UP000019753">
    <property type="component" value="Unassembled WGS sequence"/>
</dbReference>
<name>A0A021VP60_9CELL</name>
<feature type="signal peptide" evidence="2">
    <location>
        <begin position="1"/>
        <end position="30"/>
    </location>
</feature>
<evidence type="ECO:0000256" key="2">
    <source>
        <dbReference type="SAM" id="SignalP"/>
    </source>
</evidence>
<sequence>MSRSALPRAARTRRRIAAAALVAALPLTMAAGCQEEGEVGPGVEQEEGEELDQEQGEEGEED</sequence>
<gene>
    <name evidence="3" type="ORF">N866_04010</name>
</gene>
<feature type="region of interest" description="Disordered" evidence="1">
    <location>
        <begin position="33"/>
        <end position="62"/>
    </location>
</feature>
<feature type="chain" id="PRO_5039441809" evidence="2">
    <location>
        <begin position="31"/>
        <end position="62"/>
    </location>
</feature>
<feature type="compositionally biased region" description="Acidic residues" evidence="1">
    <location>
        <begin position="44"/>
        <end position="62"/>
    </location>
</feature>
<protein>
    <submittedName>
        <fullName evidence="3">Uncharacterized protein</fullName>
    </submittedName>
</protein>
<reference evidence="3 4" key="1">
    <citation type="submission" date="2014-01" db="EMBL/GenBank/DDBJ databases">
        <title>Actinotalea ferrariae CF5-4.</title>
        <authorList>
            <person name="Chen F."/>
            <person name="Li Y."/>
            <person name="Wang G."/>
        </authorList>
    </citation>
    <scope>NUCLEOTIDE SEQUENCE [LARGE SCALE GENOMIC DNA]</scope>
    <source>
        <strain evidence="3 4">CF5-4</strain>
    </source>
</reference>
<proteinExistence type="predicted"/>
<dbReference type="EMBL" id="AXCW01000142">
    <property type="protein sequence ID" value="EYR62979.1"/>
    <property type="molecule type" value="Genomic_DNA"/>
</dbReference>
<evidence type="ECO:0000313" key="4">
    <source>
        <dbReference type="Proteomes" id="UP000019753"/>
    </source>
</evidence>
<dbReference type="PROSITE" id="PS51257">
    <property type="entry name" value="PROKAR_LIPOPROTEIN"/>
    <property type="match status" value="1"/>
</dbReference>
<organism evidence="3 4">
    <name type="scientific">Actinotalea ferrariae CF5-4</name>
    <dbReference type="NCBI Taxonomy" id="948458"/>
    <lineage>
        <taxon>Bacteria</taxon>
        <taxon>Bacillati</taxon>
        <taxon>Actinomycetota</taxon>
        <taxon>Actinomycetes</taxon>
        <taxon>Micrococcales</taxon>
        <taxon>Cellulomonadaceae</taxon>
        <taxon>Actinotalea</taxon>
    </lineage>
</organism>
<evidence type="ECO:0000313" key="3">
    <source>
        <dbReference type="EMBL" id="EYR62979.1"/>
    </source>
</evidence>
<evidence type="ECO:0000256" key="1">
    <source>
        <dbReference type="SAM" id="MobiDB-lite"/>
    </source>
</evidence>
<keyword evidence="2" id="KW-0732">Signal</keyword>
<accession>A0A021VP60</accession>